<accession>A0A373A3F1</accession>
<dbReference type="AlphaFoldDB" id="A0A373A3F1"/>
<dbReference type="InterPro" id="IPR024628">
    <property type="entry name" value="Sulfotransferase_Stf0_dom"/>
</dbReference>
<sequence>MEPAGHRVLDDVGARRVICHQCRDAHTALRRQATGQRGQHVACRRCVLTVERDRYAHPPTPHVCDPGTTTLRGGRATVKAVKEGVRPVARASDVAPAAGRCLLICSTPRSGTHLLAGLLESTGLSGNPQEYLYNHVTELDGEDIPIGPAHRTQPDQLRKLMRIGTSANGVLGLIVMGSYLDEVVAGLRRYQSASGASWREVIERAFDRPVYVWNRRLDTAAQAVSLYRALETDVWYADDVRGVGADVPYRRDRIAHWEHMIREQNEEWARRFSDSGITPITVTYEDALADPEGVVDRLLDSLGVARGGRPVEPLTRRQGNDVSLEWLARYRRDGST</sequence>
<name>A0A373A3F1_9ACTN</name>
<dbReference type="Gene3D" id="3.40.50.300">
    <property type="entry name" value="P-loop containing nucleotide triphosphate hydrolases"/>
    <property type="match status" value="1"/>
</dbReference>
<dbReference type="SUPFAM" id="SSF52540">
    <property type="entry name" value="P-loop containing nucleoside triphosphate hydrolases"/>
    <property type="match status" value="1"/>
</dbReference>
<dbReference type="InterPro" id="IPR027417">
    <property type="entry name" value="P-loop_NTPase"/>
</dbReference>
<dbReference type="Proteomes" id="UP000263377">
    <property type="component" value="Unassembled WGS sequence"/>
</dbReference>
<evidence type="ECO:0000313" key="3">
    <source>
        <dbReference type="Proteomes" id="UP000263377"/>
    </source>
</evidence>
<dbReference type="EMBL" id="QVIG01000001">
    <property type="protein sequence ID" value="RGD62683.1"/>
    <property type="molecule type" value="Genomic_DNA"/>
</dbReference>
<organism evidence="2 3">
    <name type="scientific">Kitasatospora xanthocidica</name>
    <dbReference type="NCBI Taxonomy" id="83382"/>
    <lineage>
        <taxon>Bacteria</taxon>
        <taxon>Bacillati</taxon>
        <taxon>Actinomycetota</taxon>
        <taxon>Actinomycetes</taxon>
        <taxon>Kitasatosporales</taxon>
        <taxon>Streptomycetaceae</taxon>
        <taxon>Kitasatospora</taxon>
    </lineage>
</organism>
<keyword evidence="3" id="KW-1185">Reference proteome</keyword>
<protein>
    <recommendedName>
        <fullName evidence="1">Sulphotransferase Stf0 domain-containing protein</fullName>
    </recommendedName>
</protein>
<gene>
    <name evidence="2" type="ORF">DR950_05945</name>
</gene>
<comment type="caution">
    <text evidence="2">The sequence shown here is derived from an EMBL/GenBank/DDBJ whole genome shotgun (WGS) entry which is preliminary data.</text>
</comment>
<evidence type="ECO:0000259" key="1">
    <source>
        <dbReference type="Pfam" id="PF09037"/>
    </source>
</evidence>
<evidence type="ECO:0000313" key="2">
    <source>
        <dbReference type="EMBL" id="RGD62683.1"/>
    </source>
</evidence>
<feature type="domain" description="Sulphotransferase Stf0" evidence="1">
    <location>
        <begin position="103"/>
        <end position="333"/>
    </location>
</feature>
<proteinExistence type="predicted"/>
<dbReference type="Pfam" id="PF09037">
    <property type="entry name" value="Sulphotransf"/>
    <property type="match status" value="1"/>
</dbReference>
<reference evidence="2 3" key="1">
    <citation type="submission" date="2018-08" db="EMBL/GenBank/DDBJ databases">
        <title>Diversity &amp; Physiological Properties of Lignin-Decomposing Actinobacteria from Soil.</title>
        <authorList>
            <person name="Roh S.G."/>
            <person name="Kim S.B."/>
        </authorList>
    </citation>
    <scope>NUCLEOTIDE SEQUENCE [LARGE SCALE GENOMIC DNA]</scope>
    <source>
        <strain evidence="2 3">MMS17-GH009</strain>
    </source>
</reference>